<dbReference type="AntiFam" id="ANF00034">
    <property type="entry name" value="Antisense to 5.8S rRNA"/>
</dbReference>
<organism evidence="2 3">
    <name type="scientific">Phaseolus coccineus</name>
    <name type="common">Scarlet runner bean</name>
    <name type="synonym">Phaseolus multiflorus</name>
    <dbReference type="NCBI Taxonomy" id="3886"/>
    <lineage>
        <taxon>Eukaryota</taxon>
        <taxon>Viridiplantae</taxon>
        <taxon>Streptophyta</taxon>
        <taxon>Embryophyta</taxon>
        <taxon>Tracheophyta</taxon>
        <taxon>Spermatophyta</taxon>
        <taxon>Magnoliopsida</taxon>
        <taxon>eudicotyledons</taxon>
        <taxon>Gunneridae</taxon>
        <taxon>Pentapetalae</taxon>
        <taxon>rosids</taxon>
        <taxon>fabids</taxon>
        <taxon>Fabales</taxon>
        <taxon>Fabaceae</taxon>
        <taxon>Papilionoideae</taxon>
        <taxon>50 kb inversion clade</taxon>
        <taxon>NPAAA clade</taxon>
        <taxon>indigoferoid/millettioid clade</taxon>
        <taxon>Phaseoleae</taxon>
        <taxon>Phaseolus</taxon>
    </lineage>
</organism>
<dbReference type="GO" id="GO:0043457">
    <property type="term" value="P:regulation of cellular respiration"/>
    <property type="evidence" value="ECO:0007669"/>
    <property type="project" value="InterPro"/>
</dbReference>
<accession>A0AAN9N843</accession>
<dbReference type="EMBL" id="JAYMYR010000004">
    <property type="protein sequence ID" value="KAK7368157.1"/>
    <property type="molecule type" value="Genomic_DNA"/>
</dbReference>
<protein>
    <submittedName>
        <fullName evidence="2">Uncharacterized protein</fullName>
    </submittedName>
</protein>
<proteinExistence type="predicted"/>
<evidence type="ECO:0000256" key="1">
    <source>
        <dbReference type="SAM" id="MobiDB-lite"/>
    </source>
</evidence>
<sequence length="252" mass="28245">MFTIGLSPVFNLGRNYRLIGATFLDNLTCRQRLVVRQGPGTMGLSPSLAPPTRGLGLGSPLRTLLYTRILTLKATDSHAGTPPDLRSRRYRTQVQQRAHVWSISPLRRSCTSTIGLKHGLIHHHRGGLCLKLSFQPTTRKSRGRLDGSRDSTIHSKYHILLRSSSMQESRYPLPRAFYITCHHEGTRGTHPLVASPSSFVPWCIKRRGSSTETLLRLFLPLNDKVHKTSDHVAGSRPPTSQQSKHFTGPFNR</sequence>
<evidence type="ECO:0000313" key="3">
    <source>
        <dbReference type="Proteomes" id="UP001374584"/>
    </source>
</evidence>
<keyword evidence="3" id="KW-1185">Reference proteome</keyword>
<dbReference type="AlphaFoldDB" id="A0AAN9N843"/>
<reference evidence="2 3" key="1">
    <citation type="submission" date="2024-01" db="EMBL/GenBank/DDBJ databases">
        <title>The genomes of 5 underutilized Papilionoideae crops provide insights into root nodulation and disease resistanc.</title>
        <authorList>
            <person name="Jiang F."/>
        </authorList>
    </citation>
    <scope>NUCLEOTIDE SEQUENCE [LARGE SCALE GENOMIC DNA]</scope>
    <source>
        <strain evidence="2">JINMINGXINNONG_FW02</strain>
        <tissue evidence="2">Leaves</tissue>
    </source>
</reference>
<gene>
    <name evidence="2" type="ORF">VNO80_10180</name>
</gene>
<comment type="caution">
    <text evidence="2">The sequence shown here is derived from an EMBL/GenBank/DDBJ whole genome shotgun (WGS) entry which is preliminary data.</text>
</comment>
<name>A0AAN9N843_PHACN</name>
<evidence type="ECO:0000313" key="2">
    <source>
        <dbReference type="EMBL" id="KAK7368157.1"/>
    </source>
</evidence>
<dbReference type="InterPro" id="IPR044792">
    <property type="entry name" value="TAR1"/>
</dbReference>
<dbReference type="Proteomes" id="UP001374584">
    <property type="component" value="Unassembled WGS sequence"/>
</dbReference>
<dbReference type="PANTHER" id="PTHR47188:SF1">
    <property type="entry name" value="PROTEIN TAR1"/>
    <property type="match status" value="1"/>
</dbReference>
<dbReference type="PANTHER" id="PTHR47188">
    <property type="entry name" value="PROTEIN TAR1"/>
    <property type="match status" value="1"/>
</dbReference>
<feature type="region of interest" description="Disordered" evidence="1">
    <location>
        <begin position="228"/>
        <end position="252"/>
    </location>
</feature>